<sequence length="368" mass="40666">MILADKIINLRKKNGWSQEELAERLGVSRQSVSKYEGAQSVPDLDKILKLSEIFGVTTDYLIKDDIEEEQYSEYTGYKADEVILGDKVPSAGSTGSKEEQGAGTTDRTEGTEAEKNREAVRRKVSMEDANNYLSLTRQTAPAIGLGVMMCIISPVVLMILASANDMQIGGISENMAAGVGVCVLILLVASAVGIFIMNGMKLEQYEFIKSEEIETEYGVTGMVKDYKSKIHDGYVRDMIVGTVLCICSVIPMFMVIAVNEEDDFMIICSVCMLLVIVAVGVFFFVKGGMQMSAVNQLLEEGDYTRSAKRIDRKTSTSTTVYWLVATAIYLCISFVTNRWDRSWIIWPVAGVLFPAYHAVAAYIVNKNE</sequence>
<dbReference type="PANTHER" id="PTHR46558:SF4">
    <property type="entry name" value="DNA-BIDING PHAGE PROTEIN"/>
    <property type="match status" value="1"/>
</dbReference>
<dbReference type="EMBL" id="ABVQ01000037">
    <property type="protein sequence ID" value="EEC56381.1"/>
    <property type="molecule type" value="Genomic_DNA"/>
</dbReference>
<protein>
    <recommendedName>
        <fullName evidence="4">HTH cro/C1-type domain-containing protein</fullName>
    </recommendedName>
</protein>
<keyword evidence="6" id="KW-1185">Reference proteome</keyword>
<evidence type="ECO:0000313" key="5">
    <source>
        <dbReference type="EMBL" id="EEC56381.1"/>
    </source>
</evidence>
<keyword evidence="3" id="KW-1133">Transmembrane helix</keyword>
<evidence type="ECO:0000256" key="3">
    <source>
        <dbReference type="SAM" id="Phobius"/>
    </source>
</evidence>
<accession>B7AVZ0</accession>
<feature type="transmembrane region" description="Helical" evidence="3">
    <location>
        <begin position="142"/>
        <end position="163"/>
    </location>
</feature>
<reference evidence="5 6" key="1">
    <citation type="submission" date="2008-11" db="EMBL/GenBank/DDBJ databases">
        <title>Draft genome sequence of Bacteroides pectinophilus (ATCC 43243).</title>
        <authorList>
            <person name="Sudarsanam P."/>
            <person name="Ley R."/>
            <person name="Guruge J."/>
            <person name="Turnbaugh P.J."/>
            <person name="Mahowald M."/>
            <person name="Liep D."/>
            <person name="Gordon J."/>
        </authorList>
    </citation>
    <scope>NUCLEOTIDE SEQUENCE [LARGE SCALE GENOMIC DNA]</scope>
    <source>
        <strain evidence="5 6">ATCC 43243</strain>
    </source>
</reference>
<dbReference type="Pfam" id="PF01381">
    <property type="entry name" value="HTH_3"/>
    <property type="match status" value="1"/>
</dbReference>
<feature type="transmembrane region" description="Helical" evidence="3">
    <location>
        <begin position="264"/>
        <end position="285"/>
    </location>
</feature>
<evidence type="ECO:0000313" key="6">
    <source>
        <dbReference type="Proteomes" id="UP000003136"/>
    </source>
</evidence>
<dbReference type="AlphaFoldDB" id="B7AVZ0"/>
<evidence type="ECO:0000256" key="1">
    <source>
        <dbReference type="ARBA" id="ARBA00023125"/>
    </source>
</evidence>
<dbReference type="InterPro" id="IPR010982">
    <property type="entry name" value="Lambda_DNA-bd_dom_sf"/>
</dbReference>
<feature type="region of interest" description="Disordered" evidence="2">
    <location>
        <begin position="88"/>
        <end position="118"/>
    </location>
</feature>
<dbReference type="HOGENOM" id="CLU_060318_1_0_9"/>
<evidence type="ECO:0000256" key="2">
    <source>
        <dbReference type="SAM" id="MobiDB-lite"/>
    </source>
</evidence>
<dbReference type="Gene3D" id="1.10.260.40">
    <property type="entry name" value="lambda repressor-like DNA-binding domains"/>
    <property type="match status" value="1"/>
</dbReference>
<proteinExistence type="predicted"/>
<feature type="transmembrane region" description="Helical" evidence="3">
    <location>
        <begin position="343"/>
        <end position="364"/>
    </location>
</feature>
<gene>
    <name evidence="5" type="ORF">BACPEC_02890</name>
</gene>
<keyword evidence="1" id="KW-0238">DNA-binding</keyword>
<dbReference type="STRING" id="483218.BACPEC_02890"/>
<dbReference type="PANTHER" id="PTHR46558">
    <property type="entry name" value="TRACRIPTIONAL REGULATORY PROTEIN-RELATED-RELATED"/>
    <property type="match status" value="1"/>
</dbReference>
<feature type="transmembrane region" description="Helical" evidence="3">
    <location>
        <begin position="238"/>
        <end position="258"/>
    </location>
</feature>
<dbReference type="Proteomes" id="UP000003136">
    <property type="component" value="Unassembled WGS sequence"/>
</dbReference>
<organism evidence="5 6">
    <name type="scientific">[Bacteroides] pectinophilus ATCC 43243</name>
    <dbReference type="NCBI Taxonomy" id="483218"/>
    <lineage>
        <taxon>Bacteria</taxon>
        <taxon>Bacillati</taxon>
        <taxon>Bacillota</taxon>
        <taxon>Clostridia</taxon>
        <taxon>Eubacteriales</taxon>
    </lineage>
</organism>
<dbReference type="InterPro" id="IPR001387">
    <property type="entry name" value="Cro/C1-type_HTH"/>
</dbReference>
<keyword evidence="3" id="KW-0472">Membrane</keyword>
<dbReference type="PROSITE" id="PS50943">
    <property type="entry name" value="HTH_CROC1"/>
    <property type="match status" value="1"/>
</dbReference>
<feature type="transmembrane region" description="Helical" evidence="3">
    <location>
        <begin position="319"/>
        <end position="337"/>
    </location>
</feature>
<name>B7AVZ0_9FIRM</name>
<comment type="caution">
    <text evidence="5">The sequence shown here is derived from an EMBL/GenBank/DDBJ whole genome shotgun (WGS) entry which is preliminary data.</text>
</comment>
<reference evidence="5 6" key="2">
    <citation type="submission" date="2008-11" db="EMBL/GenBank/DDBJ databases">
        <authorList>
            <person name="Fulton L."/>
            <person name="Clifton S."/>
            <person name="Fulton B."/>
            <person name="Xu J."/>
            <person name="Minx P."/>
            <person name="Pepin K.H."/>
            <person name="Johnson M."/>
            <person name="Bhonagiri V."/>
            <person name="Nash W.E."/>
            <person name="Mardis E.R."/>
            <person name="Wilson R.K."/>
        </authorList>
    </citation>
    <scope>NUCLEOTIDE SEQUENCE [LARGE SCALE GENOMIC DNA]</scope>
    <source>
        <strain evidence="5 6">ATCC 43243</strain>
    </source>
</reference>
<dbReference type="eggNOG" id="COG1476">
    <property type="taxonomic scope" value="Bacteria"/>
</dbReference>
<feature type="transmembrane region" description="Helical" evidence="3">
    <location>
        <begin position="175"/>
        <end position="197"/>
    </location>
</feature>
<dbReference type="SUPFAM" id="SSF47413">
    <property type="entry name" value="lambda repressor-like DNA-binding domains"/>
    <property type="match status" value="1"/>
</dbReference>
<feature type="compositionally biased region" description="Basic and acidic residues" evidence="2">
    <location>
        <begin position="96"/>
        <end position="118"/>
    </location>
</feature>
<dbReference type="SMART" id="SM00530">
    <property type="entry name" value="HTH_XRE"/>
    <property type="match status" value="1"/>
</dbReference>
<keyword evidence="3" id="KW-0812">Transmembrane</keyword>
<dbReference type="CDD" id="cd00093">
    <property type="entry name" value="HTH_XRE"/>
    <property type="match status" value="1"/>
</dbReference>
<feature type="domain" description="HTH cro/C1-type" evidence="4">
    <location>
        <begin position="7"/>
        <end position="61"/>
    </location>
</feature>
<dbReference type="GO" id="GO:0003677">
    <property type="term" value="F:DNA binding"/>
    <property type="evidence" value="ECO:0007669"/>
    <property type="project" value="UniProtKB-KW"/>
</dbReference>
<evidence type="ECO:0000259" key="4">
    <source>
        <dbReference type="PROSITE" id="PS50943"/>
    </source>
</evidence>